<feature type="compositionally biased region" description="Polar residues" evidence="1">
    <location>
        <begin position="216"/>
        <end position="228"/>
    </location>
</feature>
<dbReference type="GeneID" id="11522024"/>
<dbReference type="EMBL" id="CP003014">
    <property type="protein sequence ID" value="AEO71304.1"/>
    <property type="molecule type" value="Genomic_DNA"/>
</dbReference>
<organism evidence="2 3">
    <name type="scientific">Thermothielavioides terrestris (strain ATCC 38088 / NRRL 8126)</name>
    <name type="common">Thielavia terrestris</name>
    <dbReference type="NCBI Taxonomy" id="578455"/>
    <lineage>
        <taxon>Eukaryota</taxon>
        <taxon>Fungi</taxon>
        <taxon>Dikarya</taxon>
        <taxon>Ascomycota</taxon>
        <taxon>Pezizomycotina</taxon>
        <taxon>Sordariomycetes</taxon>
        <taxon>Sordariomycetidae</taxon>
        <taxon>Sordariales</taxon>
        <taxon>Chaetomiaceae</taxon>
        <taxon>Thermothielavioides</taxon>
        <taxon>Thermothielavioides terrestris</taxon>
    </lineage>
</organism>
<reference evidence="2 3" key="1">
    <citation type="journal article" date="2011" name="Nat. Biotechnol.">
        <title>Comparative genomic analysis of the thermophilic biomass-degrading fungi Myceliophthora thermophila and Thielavia terrestris.</title>
        <authorList>
            <person name="Berka R.M."/>
            <person name="Grigoriev I.V."/>
            <person name="Otillar R."/>
            <person name="Salamov A."/>
            <person name="Grimwood J."/>
            <person name="Reid I."/>
            <person name="Ishmael N."/>
            <person name="John T."/>
            <person name="Darmond C."/>
            <person name="Moisan M.-C."/>
            <person name="Henrissat B."/>
            <person name="Coutinho P.M."/>
            <person name="Lombard V."/>
            <person name="Natvig D.O."/>
            <person name="Lindquist E."/>
            <person name="Schmutz J."/>
            <person name="Lucas S."/>
            <person name="Harris P."/>
            <person name="Powlowski J."/>
            <person name="Bellemare A."/>
            <person name="Taylor D."/>
            <person name="Butler G."/>
            <person name="de Vries R.P."/>
            <person name="Allijn I.E."/>
            <person name="van den Brink J."/>
            <person name="Ushinsky S."/>
            <person name="Storms R."/>
            <person name="Powell A.J."/>
            <person name="Paulsen I.T."/>
            <person name="Elbourne L.D.H."/>
            <person name="Baker S.E."/>
            <person name="Magnuson J."/>
            <person name="LaBoissiere S."/>
            <person name="Clutterbuck A.J."/>
            <person name="Martinez D."/>
            <person name="Wogulis M."/>
            <person name="de Leon A.L."/>
            <person name="Rey M.W."/>
            <person name="Tsang A."/>
        </authorList>
    </citation>
    <scope>NUCLEOTIDE SEQUENCE [LARGE SCALE GENOMIC DNA]</scope>
    <source>
        <strain evidence="3">ATCC 38088 / NRRL 8126</strain>
    </source>
</reference>
<evidence type="ECO:0000256" key="1">
    <source>
        <dbReference type="SAM" id="MobiDB-lite"/>
    </source>
</evidence>
<protein>
    <submittedName>
        <fullName evidence="2">Uncharacterized protein</fullName>
    </submittedName>
</protein>
<dbReference type="RefSeq" id="XP_003657640.1">
    <property type="nucleotide sequence ID" value="XM_003657592.1"/>
</dbReference>
<feature type="compositionally biased region" description="Polar residues" evidence="1">
    <location>
        <begin position="49"/>
        <end position="68"/>
    </location>
</feature>
<feature type="compositionally biased region" description="Basic and acidic residues" evidence="1">
    <location>
        <begin position="246"/>
        <end position="260"/>
    </location>
</feature>
<evidence type="ECO:0000313" key="3">
    <source>
        <dbReference type="Proteomes" id="UP000008181"/>
    </source>
</evidence>
<name>G2RHJ2_THETT</name>
<feature type="compositionally biased region" description="Polar residues" evidence="1">
    <location>
        <begin position="76"/>
        <end position="91"/>
    </location>
</feature>
<dbReference type="Proteomes" id="UP000008181">
    <property type="component" value="Chromosome 6"/>
</dbReference>
<dbReference type="AlphaFoldDB" id="G2RHJ2"/>
<gene>
    <name evidence="2" type="ORF">THITE_2092812</name>
</gene>
<dbReference type="HOGENOM" id="CLU_915816_0_0_1"/>
<dbReference type="KEGG" id="ttt:THITE_2092812"/>
<proteinExistence type="predicted"/>
<feature type="compositionally biased region" description="Low complexity" evidence="1">
    <location>
        <begin position="146"/>
        <end position="161"/>
    </location>
</feature>
<feature type="compositionally biased region" description="Pro residues" evidence="1">
    <location>
        <begin position="36"/>
        <end position="48"/>
    </location>
</feature>
<feature type="region of interest" description="Disordered" evidence="1">
    <location>
        <begin position="1"/>
        <end position="265"/>
    </location>
</feature>
<feature type="compositionally biased region" description="Basic and acidic residues" evidence="1">
    <location>
        <begin position="1"/>
        <end position="10"/>
    </location>
</feature>
<accession>G2RHJ2</accession>
<sequence>MSDTRDRHAPEPGLVPPCEAIPDDTVLRTVPVLAPVDPPSRPGNPITPPSRTASPSLDTAPCNLSPSAPNALCSLHLSSDQEGGSRCSGTLSPPESPSGPAASLHTAVPAVDDAPGTGSGAGPTPSSRCSVPSLFANLPPLPIWESSSSSSSAGSAAGVHPPGVPPSGAGTGAQDEEDLPAASPSFDEHSPLVDQTDGVESSEQSVSSEASVPRETGSSADSSPLVSNRSSDDRSPPLRRSYADAVRGRADATSPSREDSASDIAMVFSSDEEKLSLRGIRPARMMGRRRFLRKVRADRINDPE</sequence>
<feature type="compositionally biased region" description="Low complexity" evidence="1">
    <location>
        <begin position="199"/>
        <end position="211"/>
    </location>
</feature>
<keyword evidence="3" id="KW-1185">Reference proteome</keyword>
<evidence type="ECO:0000313" key="2">
    <source>
        <dbReference type="EMBL" id="AEO71304.1"/>
    </source>
</evidence>